<dbReference type="EMBL" id="QWGB01000005">
    <property type="protein sequence ID" value="RIJ24456.1"/>
    <property type="molecule type" value="Genomic_DNA"/>
</dbReference>
<dbReference type="Pfam" id="PF13561">
    <property type="entry name" value="adh_short_C2"/>
    <property type="match status" value="1"/>
</dbReference>
<comment type="similarity">
    <text evidence="1">Belongs to the short-chain dehydrogenases/reductases (SDR) family.</text>
</comment>
<comment type="caution">
    <text evidence="3">The sequence shown here is derived from an EMBL/GenBank/DDBJ whole genome shotgun (WGS) entry which is preliminary data.</text>
</comment>
<proteinExistence type="inferred from homology"/>
<dbReference type="Proteomes" id="UP000265431">
    <property type="component" value="Unassembled WGS sequence"/>
</dbReference>
<dbReference type="PANTHER" id="PTHR42760:SF115">
    <property type="entry name" value="3-OXOACYL-[ACYL-CARRIER-PROTEIN] REDUCTASE FABG"/>
    <property type="match status" value="1"/>
</dbReference>
<dbReference type="InterPro" id="IPR002347">
    <property type="entry name" value="SDR_fam"/>
</dbReference>
<evidence type="ECO:0000256" key="1">
    <source>
        <dbReference type="ARBA" id="ARBA00006484"/>
    </source>
</evidence>
<keyword evidence="4" id="KW-1185">Reference proteome</keyword>
<evidence type="ECO:0000256" key="2">
    <source>
        <dbReference type="ARBA" id="ARBA00023002"/>
    </source>
</evidence>
<dbReference type="InterPro" id="IPR020904">
    <property type="entry name" value="Sc_DH/Rdtase_CS"/>
</dbReference>
<dbReference type="NCBIfam" id="NF005559">
    <property type="entry name" value="PRK07231.1"/>
    <property type="match status" value="1"/>
</dbReference>
<evidence type="ECO:0000313" key="4">
    <source>
        <dbReference type="Proteomes" id="UP000265431"/>
    </source>
</evidence>
<dbReference type="PRINTS" id="PR00080">
    <property type="entry name" value="SDRFAMILY"/>
</dbReference>
<dbReference type="PROSITE" id="PS00061">
    <property type="entry name" value="ADH_SHORT"/>
    <property type="match status" value="1"/>
</dbReference>
<dbReference type="PANTHER" id="PTHR42760">
    <property type="entry name" value="SHORT-CHAIN DEHYDROGENASES/REDUCTASES FAMILY MEMBER"/>
    <property type="match status" value="1"/>
</dbReference>
<dbReference type="OrthoDB" id="198783at2"/>
<accession>A0A399QZ92</accession>
<protein>
    <submittedName>
        <fullName evidence="3">SDR family oxidoreductase</fullName>
    </submittedName>
</protein>
<name>A0A399QZ92_9PROT</name>
<dbReference type="RefSeq" id="WP_119379646.1">
    <property type="nucleotide sequence ID" value="NZ_QWGB01000005.1"/>
</dbReference>
<evidence type="ECO:0000313" key="3">
    <source>
        <dbReference type="EMBL" id="RIJ24456.1"/>
    </source>
</evidence>
<dbReference type="InterPro" id="IPR036291">
    <property type="entry name" value="NAD(P)-bd_dom_sf"/>
</dbReference>
<gene>
    <name evidence="3" type="ORF">D1224_09540</name>
</gene>
<organism evidence="3 4">
    <name type="scientific">Henriciella barbarensis</name>
    <dbReference type="NCBI Taxonomy" id="86342"/>
    <lineage>
        <taxon>Bacteria</taxon>
        <taxon>Pseudomonadati</taxon>
        <taxon>Pseudomonadota</taxon>
        <taxon>Alphaproteobacteria</taxon>
        <taxon>Hyphomonadales</taxon>
        <taxon>Hyphomonadaceae</taxon>
        <taxon>Henriciella</taxon>
    </lineage>
</organism>
<dbReference type="SUPFAM" id="SSF51735">
    <property type="entry name" value="NAD(P)-binding Rossmann-fold domains"/>
    <property type="match status" value="1"/>
</dbReference>
<reference evidence="3 4" key="1">
    <citation type="submission" date="2018-08" db="EMBL/GenBank/DDBJ databases">
        <title>Henriciella mobilis sp. nov., isolated from seawater.</title>
        <authorList>
            <person name="Cheng H."/>
            <person name="Wu Y.-H."/>
            <person name="Xu X.-W."/>
            <person name="Guo L.-L."/>
        </authorList>
    </citation>
    <scope>NUCLEOTIDE SEQUENCE [LARGE SCALE GENOMIC DNA]</scope>
    <source>
        <strain evidence="3 4">CCUG66934</strain>
    </source>
</reference>
<dbReference type="GO" id="GO:0016616">
    <property type="term" value="F:oxidoreductase activity, acting on the CH-OH group of donors, NAD or NADP as acceptor"/>
    <property type="evidence" value="ECO:0007669"/>
    <property type="project" value="TreeGrafter"/>
</dbReference>
<dbReference type="Gene3D" id="3.40.50.720">
    <property type="entry name" value="NAD(P)-binding Rossmann-like Domain"/>
    <property type="match status" value="1"/>
</dbReference>
<dbReference type="FunFam" id="3.40.50.720:FF:000084">
    <property type="entry name" value="Short-chain dehydrogenase reductase"/>
    <property type="match status" value="1"/>
</dbReference>
<sequence length="264" mass="27645">MANRFEGRVVCMTGAAKGIGRQAALSFAEEGAIIVATDIEAEAGKALVAEMEGSGGKASFIEHDVTSEDGWIDVIASIRSQHGKLDVLINNAGIGMTGLVHEMDYDLWRKMMAVNVDGVFLGTKHALPLMRDAGRGNIINVSSVAGIRSTANFSCYCATKAAVKSFTKSVALECAEAKDGIRVNSIHPGIISTAIWDTLIGTEESTSSNMPRDATLAGMTGEAVPFGRTGTILEIVNGMLFLASDESSYMHGAELVLDGGLTAG</sequence>
<keyword evidence="2" id="KW-0560">Oxidoreductase</keyword>
<dbReference type="AlphaFoldDB" id="A0A399QZ92"/>
<dbReference type="PRINTS" id="PR00081">
    <property type="entry name" value="GDHRDH"/>
</dbReference>